<evidence type="ECO:0000256" key="8">
    <source>
        <dbReference type="ARBA" id="ARBA00022759"/>
    </source>
</evidence>
<evidence type="ECO:0000256" key="4">
    <source>
        <dbReference type="ARBA" id="ARBA00009028"/>
    </source>
</evidence>
<reference evidence="18 19" key="1">
    <citation type="journal article" date="2011" name="Proc. Natl. Acad. Sci. U.S.A.">
        <title>Comparative genomics of xylose-fermenting fungi for enhanced biofuel production.</title>
        <authorList>
            <person name="Wohlbach D.J."/>
            <person name="Kuo A."/>
            <person name="Sato T.K."/>
            <person name="Potts K.M."/>
            <person name="Salamov A.A."/>
            <person name="LaButti K.M."/>
            <person name="Sun H."/>
            <person name="Clum A."/>
            <person name="Pangilinan J.L."/>
            <person name="Lindquist E.A."/>
            <person name="Lucas S."/>
            <person name="Lapidus A."/>
            <person name="Jin M."/>
            <person name="Gunawan C."/>
            <person name="Balan V."/>
            <person name="Dale B.E."/>
            <person name="Jeffries T.W."/>
            <person name="Zinkel R."/>
            <person name="Barry K.W."/>
            <person name="Grigoriev I.V."/>
            <person name="Gasch A.P."/>
        </authorList>
    </citation>
    <scope>NUCLEOTIDE SEQUENCE [LARGE SCALE GENOMIC DNA]</scope>
    <source>
        <strain evidence="19">ATCC 10573 / BCRC 21748 / CBS 615 / JCM 9827 / NBRC 10315 / NRRL Y-1498 / VKM Y-70</strain>
    </source>
</reference>
<dbReference type="GO" id="GO:0007095">
    <property type="term" value="P:mitotic G2 DNA damage checkpoint signaling"/>
    <property type="evidence" value="ECO:0007669"/>
    <property type="project" value="TreeGrafter"/>
</dbReference>
<evidence type="ECO:0000256" key="14">
    <source>
        <dbReference type="ARBA" id="ARBA00023242"/>
    </source>
</evidence>
<dbReference type="SMART" id="SM01347">
    <property type="entry name" value="Mre11_DNA_bind"/>
    <property type="match status" value="1"/>
</dbReference>
<feature type="non-terminal residue" evidence="18">
    <location>
        <position position="491"/>
    </location>
</feature>
<dbReference type="InterPro" id="IPR029052">
    <property type="entry name" value="Metallo-depent_PP-like"/>
</dbReference>
<dbReference type="GO" id="GO:0031573">
    <property type="term" value="P:mitotic intra-S DNA damage checkpoint signaling"/>
    <property type="evidence" value="ECO:0007669"/>
    <property type="project" value="TreeGrafter"/>
</dbReference>
<comment type="cofactor">
    <cofactor evidence="1">
        <name>Mn(2+)</name>
        <dbReference type="ChEBI" id="CHEBI:29035"/>
    </cofactor>
</comment>
<evidence type="ECO:0000259" key="17">
    <source>
        <dbReference type="SMART" id="SM01347"/>
    </source>
</evidence>
<evidence type="ECO:0000256" key="1">
    <source>
        <dbReference type="ARBA" id="ARBA00001936"/>
    </source>
</evidence>
<evidence type="ECO:0000256" key="12">
    <source>
        <dbReference type="ARBA" id="ARBA00023204"/>
    </source>
</evidence>
<dbReference type="EMBL" id="GL996527">
    <property type="protein sequence ID" value="EGV61552.1"/>
    <property type="molecule type" value="Genomic_DNA"/>
</dbReference>
<evidence type="ECO:0000256" key="11">
    <source>
        <dbReference type="ARBA" id="ARBA00022839"/>
    </source>
</evidence>
<dbReference type="PANTHER" id="PTHR10139">
    <property type="entry name" value="DOUBLE-STRAND BREAK REPAIR PROTEIN MRE11"/>
    <property type="match status" value="1"/>
</dbReference>
<dbReference type="GO" id="GO:0008296">
    <property type="term" value="F:3'-5'-DNA exonuclease activity"/>
    <property type="evidence" value="ECO:0007669"/>
    <property type="project" value="InterPro"/>
</dbReference>
<evidence type="ECO:0000256" key="9">
    <source>
        <dbReference type="ARBA" id="ARBA00022763"/>
    </source>
</evidence>
<evidence type="ECO:0000256" key="13">
    <source>
        <dbReference type="ARBA" id="ARBA00023211"/>
    </source>
</evidence>
<evidence type="ECO:0000256" key="7">
    <source>
        <dbReference type="ARBA" id="ARBA00022723"/>
    </source>
</evidence>
<dbReference type="GO" id="GO:0000724">
    <property type="term" value="P:double-strand break repair via homologous recombination"/>
    <property type="evidence" value="ECO:0007669"/>
    <property type="project" value="TreeGrafter"/>
</dbReference>
<dbReference type="eggNOG" id="KOG2310">
    <property type="taxonomic scope" value="Eukaryota"/>
</dbReference>
<evidence type="ECO:0000313" key="18">
    <source>
        <dbReference type="EMBL" id="EGV61552.1"/>
    </source>
</evidence>
<evidence type="ECO:0000256" key="6">
    <source>
        <dbReference type="ARBA" id="ARBA00022722"/>
    </source>
</evidence>
<dbReference type="CDD" id="cd00840">
    <property type="entry name" value="MPP_Mre11_N"/>
    <property type="match status" value="1"/>
</dbReference>
<dbReference type="Gene3D" id="3.30.110.110">
    <property type="entry name" value="Mre11, capping domain"/>
    <property type="match status" value="1"/>
</dbReference>
<evidence type="ECO:0000256" key="3">
    <source>
        <dbReference type="ARBA" id="ARBA00004286"/>
    </source>
</evidence>
<evidence type="ECO:0000256" key="16">
    <source>
        <dbReference type="RuleBase" id="RU003447"/>
    </source>
</evidence>
<dbReference type="Gene3D" id="3.60.21.10">
    <property type="match status" value="1"/>
</dbReference>
<dbReference type="InterPro" id="IPR003701">
    <property type="entry name" value="Mre11"/>
</dbReference>
<dbReference type="GO" id="GO:0042138">
    <property type="term" value="P:meiotic DNA double-strand break formation"/>
    <property type="evidence" value="ECO:0007669"/>
    <property type="project" value="TreeGrafter"/>
</dbReference>
<dbReference type="GO" id="GO:0035861">
    <property type="term" value="C:site of double-strand break"/>
    <property type="evidence" value="ECO:0007669"/>
    <property type="project" value="TreeGrafter"/>
</dbReference>
<dbReference type="InterPro" id="IPR041796">
    <property type="entry name" value="Mre11_N"/>
</dbReference>
<evidence type="ECO:0000256" key="5">
    <source>
        <dbReference type="ARBA" id="ARBA00022454"/>
    </source>
</evidence>
<dbReference type="FunFam" id="3.60.21.10:FF:000011">
    <property type="entry name" value="Double-strand break repair protein"/>
    <property type="match status" value="1"/>
</dbReference>
<dbReference type="SUPFAM" id="SSF56300">
    <property type="entry name" value="Metallo-dependent phosphatases"/>
    <property type="match status" value="1"/>
</dbReference>
<dbReference type="GO" id="GO:0030145">
    <property type="term" value="F:manganese ion binding"/>
    <property type="evidence" value="ECO:0007669"/>
    <property type="project" value="InterPro"/>
</dbReference>
<keyword evidence="5" id="KW-0158">Chromosome</keyword>
<dbReference type="PANTHER" id="PTHR10139:SF1">
    <property type="entry name" value="DOUBLE-STRAND BREAK REPAIR PROTEIN MRE11"/>
    <property type="match status" value="1"/>
</dbReference>
<keyword evidence="6 16" id="KW-0540">Nuclease</keyword>
<keyword evidence="10 16" id="KW-0378">Hydrolase</keyword>
<comment type="subcellular location">
    <subcellularLocation>
        <location evidence="3">Chromosome</location>
    </subcellularLocation>
    <subcellularLocation>
        <location evidence="2">Nucleus</location>
    </subcellularLocation>
</comment>
<evidence type="ECO:0000256" key="15">
    <source>
        <dbReference type="ARBA" id="ARBA00023254"/>
    </source>
</evidence>
<dbReference type="InterPro" id="IPR038487">
    <property type="entry name" value="Mre11_capping_dom"/>
</dbReference>
<organism evidence="19">
    <name type="scientific">Candida tenuis (strain ATCC 10573 / BCRC 21748 / CBS 615 / JCM 9827 / NBRC 10315 / NRRL Y-1498 / VKM Y-70)</name>
    <name type="common">Yeast</name>
    <name type="synonym">Yamadazyma tenuis</name>
    <dbReference type="NCBI Taxonomy" id="590646"/>
    <lineage>
        <taxon>Eukaryota</taxon>
        <taxon>Fungi</taxon>
        <taxon>Dikarya</taxon>
        <taxon>Ascomycota</taxon>
        <taxon>Saccharomycotina</taxon>
        <taxon>Pichiomycetes</taxon>
        <taxon>Debaryomycetaceae</taxon>
        <taxon>Yamadazyma</taxon>
    </lineage>
</organism>
<dbReference type="GO" id="GO:0097552">
    <property type="term" value="P:mitochondrial double-strand break repair via homologous recombination"/>
    <property type="evidence" value="ECO:0007669"/>
    <property type="project" value="TreeGrafter"/>
</dbReference>
<dbReference type="InterPro" id="IPR007281">
    <property type="entry name" value="Mre11_DNA-bd"/>
</dbReference>
<dbReference type="InterPro" id="IPR004843">
    <property type="entry name" value="Calcineurin-like_PHP"/>
</dbReference>
<dbReference type="Pfam" id="PF00149">
    <property type="entry name" value="Metallophos"/>
    <property type="match status" value="1"/>
</dbReference>
<keyword evidence="14 16" id="KW-0539">Nucleus</keyword>
<dbReference type="GeneID" id="18246039"/>
<dbReference type="STRING" id="590646.G3BBJ1"/>
<dbReference type="AlphaFoldDB" id="G3BBJ1"/>
<dbReference type="GO" id="GO:0000723">
    <property type="term" value="P:telomere maintenance"/>
    <property type="evidence" value="ECO:0007669"/>
    <property type="project" value="TreeGrafter"/>
</dbReference>
<keyword evidence="15 16" id="KW-0469">Meiosis</keyword>
<keyword evidence="13 16" id="KW-0464">Manganese</keyword>
<dbReference type="GO" id="GO:0000014">
    <property type="term" value="F:single-stranded DNA endodeoxyribonuclease activity"/>
    <property type="evidence" value="ECO:0007669"/>
    <property type="project" value="TreeGrafter"/>
</dbReference>
<dbReference type="NCBIfam" id="TIGR00583">
    <property type="entry name" value="mre11"/>
    <property type="match status" value="1"/>
</dbReference>
<dbReference type="KEGG" id="cten:18246039"/>
<protein>
    <submittedName>
        <fullName evidence="18">DNA repair exonuclease</fullName>
    </submittedName>
</protein>
<dbReference type="OrthoDB" id="30417at2759"/>
<dbReference type="Pfam" id="PF04152">
    <property type="entry name" value="Mre11_DNA_bind"/>
    <property type="match status" value="1"/>
</dbReference>
<evidence type="ECO:0000256" key="10">
    <source>
        <dbReference type="ARBA" id="ARBA00022801"/>
    </source>
</evidence>
<dbReference type="GO" id="GO:0006303">
    <property type="term" value="P:double-strand break repair via nonhomologous end joining"/>
    <property type="evidence" value="ECO:0007669"/>
    <property type="project" value="TreeGrafter"/>
</dbReference>
<keyword evidence="19" id="KW-1185">Reference proteome</keyword>
<gene>
    <name evidence="18" type="ORF">CANTEDRAFT_108567</name>
</gene>
<name>G3BBJ1_CANTC</name>
<evidence type="ECO:0000313" key="19">
    <source>
        <dbReference type="Proteomes" id="UP000000707"/>
    </source>
</evidence>
<dbReference type="GO" id="GO:0030870">
    <property type="term" value="C:Mre11 complex"/>
    <property type="evidence" value="ECO:0007669"/>
    <property type="project" value="InterPro"/>
</dbReference>
<dbReference type="Proteomes" id="UP000000707">
    <property type="component" value="Unassembled WGS sequence"/>
</dbReference>
<dbReference type="HOGENOM" id="CLU_009535_3_4_1"/>
<keyword evidence="12 16" id="KW-0234">DNA repair</keyword>
<keyword evidence="8 16" id="KW-0255">Endonuclease</keyword>
<feature type="domain" description="Mre11 DNA-binding" evidence="17">
    <location>
        <begin position="295"/>
        <end position="467"/>
    </location>
</feature>
<proteinExistence type="inferred from homology"/>
<keyword evidence="7" id="KW-0479">Metal-binding</keyword>
<keyword evidence="9 16" id="KW-0227">DNA damage</keyword>
<keyword evidence="11 16" id="KW-0269">Exonuclease</keyword>
<evidence type="ECO:0000256" key="2">
    <source>
        <dbReference type="ARBA" id="ARBA00004123"/>
    </source>
</evidence>
<sequence length="491" mass="55436">MDQIDRSIEPGEDTIRILLTTDNHVGYKENDPIRTDDSWKTFNEIVVTAKEQDVDMIVHGGDLFDVNKPSKKSMYRVMESLRSHCLGDRPCELELLSDFNSLSGDLFPVNYEDPNINVSIPVFAISGNHDDATGSSLLSPMDVLAVSGLVNNFGKVTSASEINVAPILLQKGTTKFALYGMSHVKDERLFRLFREGNVKFLRPNMYTEEWFNLLCVHQNHHPYTSQKSYLPESVLPDFIDFIYWGHEHECLPEPQLNPIKNFHTLLPGSSIVTSLIDGESNPKHVFILNVKGKKFNLEAIPLKTARPFLIEAISLAEEGFDPSPVLTNDVTNFLCHKVEELIEKALEKYVQTNTNSSMDTEEAEQFKKDAPLPLIRLKVDVTGGFQVENLQRLSRRFVGKVANVDDIFTIHQKNTSARVKNTDGPKADITFNKSSTLTINSLISNFVEESTLHLLPGQGINNAVKEFIDKDDKNAINEYIKKEIKRETKIL</sequence>
<comment type="similarity">
    <text evidence="4 16">Belongs to the MRE11/RAD32 family.</text>
</comment>
<accession>G3BBJ1</accession>